<evidence type="ECO:0000313" key="3">
    <source>
        <dbReference type="EMBL" id="CAE0840376.1"/>
    </source>
</evidence>
<sequence>MRACSIGLSLAYACCLAIVTLIGFSAITTGIVLLIEGDHYGDTAEDLNPRADFSKLPESCIIEDVIHSHREEEDGHGHHCYDDYSYMFSYQGSRYRSRGNTALRYDGVCSASQRRSPVFVVGEEVPCWKPNISPVPAQYNCGNDMCYKIFDPENEVDIAKDTGDAMEAAGISSLVFGILCCCCCSPALWFAGKRGHAAGPPMPGMHGGPQGSVEAPDQHGKGPQGQVVQGRVIGQVQGA</sequence>
<gene>
    <name evidence="3" type="ORF">OMAR00294_LOCUS441</name>
</gene>
<feature type="transmembrane region" description="Helical" evidence="2">
    <location>
        <begin position="12"/>
        <end position="35"/>
    </location>
</feature>
<feature type="transmembrane region" description="Helical" evidence="2">
    <location>
        <begin position="171"/>
        <end position="192"/>
    </location>
</feature>
<dbReference type="AlphaFoldDB" id="A0A7S4LNE1"/>
<reference evidence="3" key="1">
    <citation type="submission" date="2021-01" db="EMBL/GenBank/DDBJ databases">
        <authorList>
            <person name="Corre E."/>
            <person name="Pelletier E."/>
            <person name="Niang G."/>
            <person name="Scheremetjew M."/>
            <person name="Finn R."/>
            <person name="Kale V."/>
            <person name="Holt S."/>
            <person name="Cochrane G."/>
            <person name="Meng A."/>
            <person name="Brown T."/>
            <person name="Cohen L."/>
        </authorList>
    </citation>
    <scope>NUCLEOTIDE SEQUENCE</scope>
    <source>
        <strain evidence="3">LB1974</strain>
    </source>
</reference>
<dbReference type="EMBL" id="HBJB01000506">
    <property type="protein sequence ID" value="CAE0840376.1"/>
    <property type="molecule type" value="Transcribed_RNA"/>
</dbReference>
<protein>
    <submittedName>
        <fullName evidence="3">Uncharacterized protein</fullName>
    </submittedName>
</protein>
<keyword evidence="2" id="KW-1133">Transmembrane helix</keyword>
<evidence type="ECO:0000256" key="1">
    <source>
        <dbReference type="SAM" id="MobiDB-lite"/>
    </source>
</evidence>
<feature type="region of interest" description="Disordered" evidence="1">
    <location>
        <begin position="201"/>
        <end position="227"/>
    </location>
</feature>
<proteinExistence type="predicted"/>
<organism evidence="3">
    <name type="scientific">Oxyrrhis marina</name>
    <name type="common">Dinoflagellate</name>
    <dbReference type="NCBI Taxonomy" id="2969"/>
    <lineage>
        <taxon>Eukaryota</taxon>
        <taxon>Sar</taxon>
        <taxon>Alveolata</taxon>
        <taxon>Dinophyceae</taxon>
        <taxon>Oxyrrhinales</taxon>
        <taxon>Oxyrrhinaceae</taxon>
        <taxon>Oxyrrhis</taxon>
    </lineage>
</organism>
<keyword evidence="2" id="KW-0812">Transmembrane</keyword>
<evidence type="ECO:0000256" key="2">
    <source>
        <dbReference type="SAM" id="Phobius"/>
    </source>
</evidence>
<accession>A0A7S4LNE1</accession>
<keyword evidence="2" id="KW-0472">Membrane</keyword>
<name>A0A7S4LNE1_OXYMA</name>